<accession>M1K3U7</accession>
<dbReference type="OrthoDB" id="30232at10239"/>
<dbReference type="EMBL" id="JX454574">
    <property type="protein sequence ID" value="AGE89911.1"/>
    <property type="molecule type" value="Genomic_DNA"/>
</dbReference>
<sequence length="346" mass="40542">MNQHFKSNDDIFVGPVILCDGDENDLFEMSTEMSDDIIMTDHIECPSIADPINFNLLCDDVQIIEPIIDVVDVSDGEDTTMTKIKLEENMDVPEFMLHDTTTIDAKNANLFDVTLIEKLEFDEPKAIICNKCADINSPVAFCRCPMTDEKMKILKIKMMSFKFVHRLCLLNVIGKVEDLKDFFKPIDVERATDDELKTIAKIYSHWYRLNLKTENSKVFFRKLPDGRQKLESLVDSIYRGQYEILMKNFIIHKEDFKFMYYIKSICNTASEYDVHQWLDIFNFSTWNKVTMYRFYTFINSSNVKAVNCYNRDQLQNLILKRLQFIKMSKNILTLCSKRAEALFVQI</sequence>
<reference evidence="1 2" key="1">
    <citation type="journal article" date="2013" name="Virus Res.">
        <title>Determination and analysis of the genome sequence of Spodoptera littoralis multiple nucleopolyhedrovirus.</title>
        <authorList>
            <person name="Breitenbach J.E."/>
            <person name="El-Sheikh el.-S.A."/>
            <person name="Harrison R.L."/>
            <person name="Rowley D.L."/>
            <person name="Sparks M.E."/>
            <person name="Gundersen-Rindal D.E."/>
            <person name="Popham H.J."/>
        </authorList>
    </citation>
    <scope>NUCLEOTIDE SEQUENCE [LARGE SCALE GENOMIC DNA]</scope>
    <source>
        <strain evidence="1">AN1956</strain>
    </source>
</reference>
<organismHost>
    <name type="scientific">Lepidoptera</name>
    <name type="common">moths &amp; butterflies</name>
    <dbReference type="NCBI Taxonomy" id="7088"/>
</organismHost>
<evidence type="ECO:0000313" key="2">
    <source>
        <dbReference type="Proteomes" id="UP000232896"/>
    </source>
</evidence>
<protein>
    <submittedName>
        <fullName evidence="1">Uncharacterized protein</fullName>
    </submittedName>
</protein>
<organism evidence="1 2">
    <name type="scientific">Spodoptera littoralis nuclear polyhedrosis virus</name>
    <name type="common">SlNPV</name>
    <dbReference type="NCBI Taxonomy" id="10456"/>
    <lineage>
        <taxon>Viruses</taxon>
        <taxon>Viruses incertae sedis</taxon>
        <taxon>Naldaviricetes</taxon>
        <taxon>Lefavirales</taxon>
        <taxon>Baculoviridae</taxon>
        <taxon>Alphabaculovirus</taxon>
        <taxon>Alphabaculovirus splittoralis</taxon>
    </lineage>
</organism>
<name>M1K3U7_NPVSL</name>
<gene>
    <name evidence="1" type="ORF">SlsnVgp056</name>
</gene>
<proteinExistence type="predicted"/>
<dbReference type="Proteomes" id="UP000232896">
    <property type="component" value="Segment"/>
</dbReference>
<keyword evidence="2" id="KW-1185">Reference proteome</keyword>
<evidence type="ECO:0000313" key="1">
    <source>
        <dbReference type="EMBL" id="AGE89911.1"/>
    </source>
</evidence>